<organism evidence="8 9">
    <name type="scientific">Streptomyces dysideae</name>
    <dbReference type="NCBI Taxonomy" id="909626"/>
    <lineage>
        <taxon>Bacteria</taxon>
        <taxon>Bacillati</taxon>
        <taxon>Actinomycetota</taxon>
        <taxon>Actinomycetes</taxon>
        <taxon>Kitasatosporales</taxon>
        <taxon>Streptomycetaceae</taxon>
        <taxon>Streptomyces</taxon>
    </lineage>
</organism>
<dbReference type="PRINTS" id="PR01217">
    <property type="entry name" value="PRICHEXTENSN"/>
</dbReference>
<evidence type="ECO:0000256" key="2">
    <source>
        <dbReference type="ARBA" id="ARBA00022679"/>
    </source>
</evidence>
<evidence type="ECO:0000259" key="7">
    <source>
        <dbReference type="PROSITE" id="PS50011"/>
    </source>
</evidence>
<dbReference type="Proteomes" id="UP000053260">
    <property type="component" value="Unassembled WGS sequence"/>
</dbReference>
<dbReference type="SUPFAM" id="SSF56112">
    <property type="entry name" value="Protein kinase-like (PK-like)"/>
    <property type="match status" value="1"/>
</dbReference>
<evidence type="ECO:0000256" key="5">
    <source>
        <dbReference type="ARBA" id="ARBA00022840"/>
    </source>
</evidence>
<dbReference type="GO" id="GO:0005524">
    <property type="term" value="F:ATP binding"/>
    <property type="evidence" value="ECO:0007669"/>
    <property type="project" value="UniProtKB-KW"/>
</dbReference>
<dbReference type="PROSITE" id="PS50011">
    <property type="entry name" value="PROTEIN_KINASE_DOM"/>
    <property type="match status" value="1"/>
</dbReference>
<keyword evidence="5" id="KW-0067">ATP-binding</keyword>
<keyword evidence="4 8" id="KW-0418">Kinase</keyword>
<dbReference type="Gene3D" id="3.30.200.20">
    <property type="entry name" value="Phosphorylase Kinase, domain 1"/>
    <property type="match status" value="1"/>
</dbReference>
<dbReference type="EC" id="2.7.11.1" evidence="1"/>
<reference evidence="8 9" key="1">
    <citation type="submission" date="2015-10" db="EMBL/GenBank/DDBJ databases">
        <title>Draft genome sequence of Streptomyces sp. RV15, isolated from a marine sponge.</title>
        <authorList>
            <person name="Ruckert C."/>
            <person name="Abdelmohsen U.R."/>
            <person name="Winkler A."/>
            <person name="Hentschel U."/>
            <person name="Kalinowski J."/>
            <person name="Kampfer P."/>
            <person name="Glaeser S."/>
        </authorList>
    </citation>
    <scope>NUCLEOTIDE SEQUENCE [LARGE SCALE GENOMIC DNA]</scope>
    <source>
        <strain evidence="8 9">RV15</strain>
    </source>
</reference>
<gene>
    <name evidence="8" type="ORF">AQJ91_43420</name>
</gene>
<keyword evidence="2" id="KW-0808">Transferase</keyword>
<dbReference type="PANTHER" id="PTHR43671:SF13">
    <property type="entry name" value="SERINE_THREONINE-PROTEIN KINASE NEK2"/>
    <property type="match status" value="1"/>
</dbReference>
<dbReference type="PANTHER" id="PTHR43671">
    <property type="entry name" value="SERINE/THREONINE-PROTEIN KINASE NEK"/>
    <property type="match status" value="1"/>
</dbReference>
<sequence length="543" mass="58659">MNMVEAHVSAAELVAERYRLVDVVHREANRVCWYGEDVETGWPCLITQTDLPEDAGGDSARRATARVVRTSEKMRLLRPKQVAAVLAAVEVSGTLWVVTEWIDGTPLGELLAQQGAFTHVRAARIGLELLDVLEAAHGQGITHGELSPGQVFVRDQGSVVVTGFGLAGATLAPRVAAPSYASPEQARDERIGPAADLWALGAILYTMTEGRPPFRERDRAECTLKGVDRLPLRQPLRSGPLTQAVQGLLRKDSRERLGRPVAREAFVRVLSEDPDAVVRTVPSARLRRRVYGTGPGWGRRAMVAGTALAVVTIAGAVLAATTRPDDSGDATAGTEPRPTVSASKPAPTPTPTPTPTPSPTSPSPSPTATPTTPTPTSTPSPPAKDPDALPDGFRRYTSPEGFSVALPQGWRPLSTTRMSDLAYRVVFGAADDPRTLAVTYSERLGPDPVAVWRDDVEPGLKKAGGFRRIGEIRATTYQGYEAADMEWTAEGDGTRVRTFGRGFLIGEHRGYSLRWTTPAGDWEDRDNQQALDVFLRTFREPSD</sequence>
<dbReference type="Pfam" id="PF00069">
    <property type="entry name" value="Pkinase"/>
    <property type="match status" value="1"/>
</dbReference>
<dbReference type="InterPro" id="IPR050660">
    <property type="entry name" value="NEK_Ser/Thr_kinase"/>
</dbReference>
<dbReference type="STRING" id="909626.AQJ91_43420"/>
<feature type="domain" description="Protein kinase" evidence="7">
    <location>
        <begin position="18"/>
        <end position="267"/>
    </location>
</feature>
<name>A0A101UQJ3_9ACTN</name>
<keyword evidence="3" id="KW-0547">Nucleotide-binding</keyword>
<dbReference type="InterPro" id="IPR011009">
    <property type="entry name" value="Kinase-like_dom_sf"/>
</dbReference>
<feature type="region of interest" description="Disordered" evidence="6">
    <location>
        <begin position="322"/>
        <end position="402"/>
    </location>
</feature>
<evidence type="ECO:0000313" key="8">
    <source>
        <dbReference type="EMBL" id="KUO15058.1"/>
    </source>
</evidence>
<evidence type="ECO:0000313" key="9">
    <source>
        <dbReference type="Proteomes" id="UP000053260"/>
    </source>
</evidence>
<comment type="caution">
    <text evidence="8">The sequence shown here is derived from an EMBL/GenBank/DDBJ whole genome shotgun (WGS) entry which is preliminary data.</text>
</comment>
<dbReference type="GO" id="GO:0004674">
    <property type="term" value="F:protein serine/threonine kinase activity"/>
    <property type="evidence" value="ECO:0007669"/>
    <property type="project" value="UniProtKB-KW"/>
</dbReference>
<accession>A0A101UQJ3</accession>
<dbReference type="InterPro" id="IPR000719">
    <property type="entry name" value="Prot_kinase_dom"/>
</dbReference>
<dbReference type="CDD" id="cd14014">
    <property type="entry name" value="STKc_PknB_like"/>
    <property type="match status" value="1"/>
</dbReference>
<evidence type="ECO:0000256" key="6">
    <source>
        <dbReference type="SAM" id="MobiDB-lite"/>
    </source>
</evidence>
<feature type="compositionally biased region" description="Pro residues" evidence="6">
    <location>
        <begin position="346"/>
        <end position="383"/>
    </location>
</feature>
<evidence type="ECO:0000256" key="1">
    <source>
        <dbReference type="ARBA" id="ARBA00012513"/>
    </source>
</evidence>
<evidence type="ECO:0000256" key="4">
    <source>
        <dbReference type="ARBA" id="ARBA00022777"/>
    </source>
</evidence>
<dbReference type="EMBL" id="LMXB01000124">
    <property type="protein sequence ID" value="KUO15058.1"/>
    <property type="molecule type" value="Genomic_DNA"/>
</dbReference>
<evidence type="ECO:0000256" key="3">
    <source>
        <dbReference type="ARBA" id="ARBA00022741"/>
    </source>
</evidence>
<dbReference type="Gene3D" id="3.40.1000.10">
    <property type="entry name" value="Mog1/PsbP, alpha/beta/alpha sandwich"/>
    <property type="match status" value="1"/>
</dbReference>
<proteinExistence type="predicted"/>
<keyword evidence="9" id="KW-1185">Reference proteome</keyword>
<dbReference type="Gene3D" id="1.10.510.10">
    <property type="entry name" value="Transferase(Phosphotransferase) domain 1"/>
    <property type="match status" value="1"/>
</dbReference>
<dbReference type="AlphaFoldDB" id="A0A101UQJ3"/>
<protein>
    <recommendedName>
        <fullName evidence="1">non-specific serine/threonine protein kinase</fullName>
        <ecNumber evidence="1">2.7.11.1</ecNumber>
    </recommendedName>
</protein>
<dbReference type="SMART" id="SM00220">
    <property type="entry name" value="S_TKc"/>
    <property type="match status" value="1"/>
</dbReference>
<keyword evidence="8" id="KW-0723">Serine/threonine-protein kinase</keyword>